<dbReference type="InterPro" id="IPR000878">
    <property type="entry name" value="4pyrrol_Mease"/>
</dbReference>
<evidence type="ECO:0000256" key="1">
    <source>
        <dbReference type="ARBA" id="ARBA00005010"/>
    </source>
</evidence>
<dbReference type="InterPro" id="IPR014776">
    <property type="entry name" value="4pyrrole_Mease_sub2"/>
</dbReference>
<feature type="active site" description="Proton donor" evidence="14">
    <location>
        <position position="270"/>
    </location>
</feature>
<accession>A0A1H8GJN8</accession>
<dbReference type="PROSITE" id="PS00840">
    <property type="entry name" value="SUMT_2"/>
    <property type="match status" value="1"/>
</dbReference>
<dbReference type="GO" id="GO:0051287">
    <property type="term" value="F:NAD binding"/>
    <property type="evidence" value="ECO:0007669"/>
    <property type="project" value="InterPro"/>
</dbReference>
<dbReference type="EMBL" id="FOCM01000004">
    <property type="protein sequence ID" value="SEN44173.1"/>
    <property type="molecule type" value="Genomic_DNA"/>
</dbReference>
<evidence type="ECO:0000256" key="4">
    <source>
        <dbReference type="ARBA" id="ARBA00022603"/>
    </source>
</evidence>
<dbReference type="GO" id="GO:0009236">
    <property type="term" value="P:cobalamin biosynthetic process"/>
    <property type="evidence" value="ECO:0007669"/>
    <property type="project" value="UniProtKB-KW"/>
</dbReference>
<comment type="pathway">
    <text evidence="1">Porphyrin-containing compound metabolism; siroheme biosynthesis; sirohydrochlorin from precorrin-2: step 1/1.</text>
</comment>
<evidence type="ECO:0000256" key="8">
    <source>
        <dbReference type="ARBA" id="ARBA00023027"/>
    </source>
</evidence>
<keyword evidence="6" id="KW-0949">S-adenosyl-L-methionine</keyword>
<keyword evidence="18" id="KW-1185">Reference proteome</keyword>
<dbReference type="GO" id="GO:0019354">
    <property type="term" value="P:siroheme biosynthetic process"/>
    <property type="evidence" value="ECO:0007669"/>
    <property type="project" value="UniProtKB-UniPathway"/>
</dbReference>
<comment type="similarity">
    <text evidence="2 15">Belongs to the precorrin methyltransferase family.</text>
</comment>
<keyword evidence="5 15" id="KW-0808">Transferase</keyword>
<dbReference type="InterPro" id="IPR003043">
    <property type="entry name" value="Uropor_MeTrfase_CS"/>
</dbReference>
<dbReference type="Gene3D" id="3.40.1010.10">
    <property type="entry name" value="Cobalt-precorrin-4 Transmethylase, Domain 1"/>
    <property type="match status" value="1"/>
</dbReference>
<dbReference type="InterPro" id="IPR050161">
    <property type="entry name" value="Siro_Cobalamin_biosynth"/>
</dbReference>
<dbReference type="OrthoDB" id="9815856at2"/>
<dbReference type="PANTHER" id="PTHR45790:SF3">
    <property type="entry name" value="S-ADENOSYL-L-METHIONINE-DEPENDENT UROPORPHYRINOGEN III METHYLTRANSFERASE, CHLOROPLASTIC"/>
    <property type="match status" value="1"/>
</dbReference>
<evidence type="ECO:0000256" key="5">
    <source>
        <dbReference type="ARBA" id="ARBA00022679"/>
    </source>
</evidence>
<gene>
    <name evidence="17" type="ORF">SAMN04488011_104107</name>
</gene>
<keyword evidence="8" id="KW-0520">NAD</keyword>
<evidence type="ECO:0000256" key="6">
    <source>
        <dbReference type="ARBA" id="ARBA00022691"/>
    </source>
</evidence>
<dbReference type="NCBIfam" id="NF007922">
    <property type="entry name" value="PRK10637.1"/>
    <property type="match status" value="1"/>
</dbReference>
<feature type="active site" description="Proton acceptor" evidence="14">
    <location>
        <position position="248"/>
    </location>
</feature>
<evidence type="ECO:0000256" key="12">
    <source>
        <dbReference type="ARBA" id="ARBA00025705"/>
    </source>
</evidence>
<dbReference type="PANTHER" id="PTHR45790">
    <property type="entry name" value="SIROHEME SYNTHASE-RELATED"/>
    <property type="match status" value="1"/>
</dbReference>
<dbReference type="Gene3D" id="3.30.950.10">
    <property type="entry name" value="Methyltransferase, Cobalt-precorrin-4 Transmethylase, Domain 2"/>
    <property type="match status" value="1"/>
</dbReference>
<keyword evidence="4 15" id="KW-0489">Methyltransferase</keyword>
<organism evidence="17 18">
    <name type="scientific">Palleronia pelagia</name>
    <dbReference type="NCBI Taxonomy" id="387096"/>
    <lineage>
        <taxon>Bacteria</taxon>
        <taxon>Pseudomonadati</taxon>
        <taxon>Pseudomonadota</taxon>
        <taxon>Alphaproteobacteria</taxon>
        <taxon>Rhodobacterales</taxon>
        <taxon>Roseobacteraceae</taxon>
        <taxon>Palleronia</taxon>
    </lineage>
</organism>
<evidence type="ECO:0000256" key="9">
    <source>
        <dbReference type="ARBA" id="ARBA00023239"/>
    </source>
</evidence>
<dbReference type="UniPathway" id="UPA00262">
    <property type="reaction ID" value="UER00211"/>
</dbReference>
<evidence type="ECO:0000256" key="2">
    <source>
        <dbReference type="ARBA" id="ARBA00005879"/>
    </source>
</evidence>
<dbReference type="SUPFAM" id="SSF53790">
    <property type="entry name" value="Tetrapyrrole methylase"/>
    <property type="match status" value="1"/>
</dbReference>
<dbReference type="CDD" id="cd11642">
    <property type="entry name" value="SUMT"/>
    <property type="match status" value="1"/>
</dbReference>
<evidence type="ECO:0000256" key="15">
    <source>
        <dbReference type="RuleBase" id="RU003960"/>
    </source>
</evidence>
<sequence length="474" mass="50522">MKHFPIFLAVEGRRILLAGGGDAALAKLRLLMKTEARITVLAEDPAPEIETWAAQGKLVLHRRAMAPGDAICAKLFYAASEDADEDARTAAIAHAEGALVNIVDNLHDSTFITPAIVDRDPVTVAIGTEGAAPVLARQIKRDLEERLPAALGTLARIGKEFRKMADRLPFGRPRRDFWSDYYNRSGPRDIAGGEDAVRAGLDDLLGHHLGVQARDGHVHFVGAGPGDPDLLTMKARRALHEADVVIHDRLVTPEILELARREAMILDVGKTGFGPSTSQDDINDLIVRHGLEGAQVVRLKSGDPTVFGRLDEELEAVEAAGIAYTIVPGITAASAAVAGLGQSLTRRGRNADVRFLTGHDMKGFADHDWAALARPGAVAAIYMGKRAARFMQGRLMMHGADPATPVTVVENAGRPTMRVLPSTLSRLEPDLSEAGLTGPAVVMLGLAPRAAVTALSQTDVTLSAPDATAKEAML</sequence>
<dbReference type="InterPro" id="IPR036291">
    <property type="entry name" value="NAD(P)-bd_dom_sf"/>
</dbReference>
<dbReference type="NCBIfam" id="TIGR01469">
    <property type="entry name" value="cobA_cysG_Cterm"/>
    <property type="match status" value="1"/>
</dbReference>
<keyword evidence="10" id="KW-0627">Porphyrin biosynthesis</keyword>
<dbReference type="NCBIfam" id="NF004790">
    <property type="entry name" value="PRK06136.1"/>
    <property type="match status" value="1"/>
</dbReference>
<comment type="catalytic activity">
    <reaction evidence="13">
        <text>precorrin-2 + NAD(+) = sirohydrochlorin + NADH + 2 H(+)</text>
        <dbReference type="Rhea" id="RHEA:15613"/>
        <dbReference type="ChEBI" id="CHEBI:15378"/>
        <dbReference type="ChEBI" id="CHEBI:57540"/>
        <dbReference type="ChEBI" id="CHEBI:57945"/>
        <dbReference type="ChEBI" id="CHEBI:58351"/>
        <dbReference type="ChEBI" id="CHEBI:58827"/>
        <dbReference type="EC" id="1.3.1.76"/>
    </reaction>
</comment>
<dbReference type="AlphaFoldDB" id="A0A1H8GJN8"/>
<dbReference type="RefSeq" id="WP_091845353.1">
    <property type="nucleotide sequence ID" value="NZ_FOCM01000004.1"/>
</dbReference>
<evidence type="ECO:0000256" key="13">
    <source>
        <dbReference type="ARBA" id="ARBA00047561"/>
    </source>
</evidence>
<dbReference type="Gene3D" id="3.40.50.720">
    <property type="entry name" value="NAD(P)-binding Rossmann-like Domain"/>
    <property type="match status" value="1"/>
</dbReference>
<name>A0A1H8GJN8_9RHOB</name>
<dbReference type="NCBIfam" id="TIGR01470">
    <property type="entry name" value="cysG_Nterm"/>
    <property type="match status" value="1"/>
</dbReference>
<dbReference type="PROSITE" id="PS00839">
    <property type="entry name" value="SUMT_1"/>
    <property type="match status" value="1"/>
</dbReference>
<dbReference type="GO" id="GO:0004851">
    <property type="term" value="F:uroporphyrin-III C-methyltransferase activity"/>
    <property type="evidence" value="ECO:0007669"/>
    <property type="project" value="InterPro"/>
</dbReference>
<proteinExistence type="inferred from homology"/>
<evidence type="ECO:0000256" key="11">
    <source>
        <dbReference type="ARBA" id="ARBA00023268"/>
    </source>
</evidence>
<reference evidence="18" key="1">
    <citation type="submission" date="2016-10" db="EMBL/GenBank/DDBJ databases">
        <authorList>
            <person name="Varghese N."/>
            <person name="Submissions S."/>
        </authorList>
    </citation>
    <scope>NUCLEOTIDE SEQUENCE [LARGE SCALE GENOMIC DNA]</scope>
    <source>
        <strain evidence="18">DSM 26893</strain>
    </source>
</reference>
<evidence type="ECO:0000256" key="10">
    <source>
        <dbReference type="ARBA" id="ARBA00023244"/>
    </source>
</evidence>
<keyword evidence="7" id="KW-0560">Oxidoreductase</keyword>
<evidence type="ECO:0000256" key="7">
    <source>
        <dbReference type="ARBA" id="ARBA00023002"/>
    </source>
</evidence>
<dbReference type="GO" id="GO:0051266">
    <property type="term" value="F:sirohydrochlorin ferrochelatase activity"/>
    <property type="evidence" value="ECO:0007669"/>
    <property type="project" value="InterPro"/>
</dbReference>
<dbReference type="InterPro" id="IPR012409">
    <property type="entry name" value="Sirohaem_synth"/>
</dbReference>
<dbReference type="Pfam" id="PF00590">
    <property type="entry name" value="TP_methylase"/>
    <property type="match status" value="1"/>
</dbReference>
<protein>
    <submittedName>
        <fullName evidence="17">Uroporphyrinogen-III C-methyltransferase</fullName>
    </submittedName>
</protein>
<keyword evidence="3" id="KW-0169">Cobalamin biosynthesis</keyword>
<dbReference type="FunFam" id="3.40.1010.10:FF:000001">
    <property type="entry name" value="Siroheme synthase"/>
    <property type="match status" value="1"/>
</dbReference>
<dbReference type="Pfam" id="PF13241">
    <property type="entry name" value="NAD_binding_7"/>
    <property type="match status" value="1"/>
</dbReference>
<dbReference type="InterPro" id="IPR006367">
    <property type="entry name" value="Sirohaem_synthase_N"/>
</dbReference>
<evidence type="ECO:0000256" key="3">
    <source>
        <dbReference type="ARBA" id="ARBA00022573"/>
    </source>
</evidence>
<comment type="pathway">
    <text evidence="12">Porphyrin-containing compound metabolism; siroheme biosynthesis; precorrin-2 from uroporphyrinogen III: step 1/1.</text>
</comment>
<keyword evidence="11" id="KW-0511">Multifunctional enzyme</keyword>
<dbReference type="InterPro" id="IPR035996">
    <property type="entry name" value="4pyrrol_Methylase_sf"/>
</dbReference>
<dbReference type="InterPro" id="IPR006366">
    <property type="entry name" value="CobA/CysG_C"/>
</dbReference>
<evidence type="ECO:0000313" key="17">
    <source>
        <dbReference type="EMBL" id="SEN44173.1"/>
    </source>
</evidence>
<dbReference type="Gene3D" id="3.30.160.110">
    <property type="entry name" value="Siroheme synthase, domain 2"/>
    <property type="match status" value="1"/>
</dbReference>
<dbReference type="SUPFAM" id="SSF75615">
    <property type="entry name" value="Siroheme synthase middle domains-like"/>
    <property type="match status" value="1"/>
</dbReference>
<feature type="domain" description="Tetrapyrrole methylase" evidence="16">
    <location>
        <begin position="218"/>
        <end position="427"/>
    </location>
</feature>
<dbReference type="PIRSF" id="PIRSF036426">
    <property type="entry name" value="Sirohaem_synth"/>
    <property type="match status" value="1"/>
</dbReference>
<dbReference type="GO" id="GO:0032259">
    <property type="term" value="P:methylation"/>
    <property type="evidence" value="ECO:0007669"/>
    <property type="project" value="UniProtKB-KW"/>
</dbReference>
<dbReference type="GO" id="GO:0043115">
    <property type="term" value="F:precorrin-2 dehydrogenase activity"/>
    <property type="evidence" value="ECO:0007669"/>
    <property type="project" value="UniProtKB-EC"/>
</dbReference>
<dbReference type="SUPFAM" id="SSF51735">
    <property type="entry name" value="NAD(P)-binding Rossmann-fold domains"/>
    <property type="match status" value="1"/>
</dbReference>
<keyword evidence="9" id="KW-0456">Lyase</keyword>
<evidence type="ECO:0000259" key="16">
    <source>
        <dbReference type="Pfam" id="PF00590"/>
    </source>
</evidence>
<evidence type="ECO:0000313" key="18">
    <source>
        <dbReference type="Proteomes" id="UP000199372"/>
    </source>
</evidence>
<dbReference type="Proteomes" id="UP000199372">
    <property type="component" value="Unassembled WGS sequence"/>
</dbReference>
<evidence type="ECO:0000256" key="14">
    <source>
        <dbReference type="PIRSR" id="PIRSR036426-1"/>
    </source>
</evidence>
<dbReference type="InterPro" id="IPR014777">
    <property type="entry name" value="4pyrrole_Mease_sub1"/>
</dbReference>